<keyword evidence="1" id="KW-0732">Signal</keyword>
<protein>
    <recommendedName>
        <fullName evidence="2">HAT C-terminal dimerisation domain-containing protein</fullName>
    </recommendedName>
</protein>
<dbReference type="Proteomes" id="UP000014760">
    <property type="component" value="Unassembled WGS sequence"/>
</dbReference>
<dbReference type="OrthoDB" id="10037933at2759"/>
<evidence type="ECO:0000259" key="2">
    <source>
        <dbReference type="Pfam" id="PF05699"/>
    </source>
</evidence>
<dbReference type="EnsemblMetazoa" id="CapteT118897">
    <property type="protein sequence ID" value="CapteP118897"/>
    <property type="gene ID" value="CapteG118897"/>
</dbReference>
<organism evidence="3">
    <name type="scientific">Capitella teleta</name>
    <name type="common">Polychaete worm</name>
    <dbReference type="NCBI Taxonomy" id="283909"/>
    <lineage>
        <taxon>Eukaryota</taxon>
        <taxon>Metazoa</taxon>
        <taxon>Spiralia</taxon>
        <taxon>Lophotrochozoa</taxon>
        <taxon>Annelida</taxon>
        <taxon>Polychaeta</taxon>
        <taxon>Sedentaria</taxon>
        <taxon>Scolecida</taxon>
        <taxon>Capitellidae</taxon>
        <taxon>Capitella</taxon>
    </lineage>
</organism>
<gene>
    <name evidence="3" type="ORF">CAPTEDRAFT_118897</name>
</gene>
<feature type="non-terminal residue" evidence="3">
    <location>
        <position position="1"/>
    </location>
</feature>
<proteinExistence type="predicted"/>
<dbReference type="InterPro" id="IPR008906">
    <property type="entry name" value="HATC_C_dom"/>
</dbReference>
<evidence type="ECO:0000313" key="4">
    <source>
        <dbReference type="EnsemblMetazoa" id="CapteP118897"/>
    </source>
</evidence>
<evidence type="ECO:0000313" key="5">
    <source>
        <dbReference type="Proteomes" id="UP000014760"/>
    </source>
</evidence>
<dbReference type="EMBL" id="AMQN01001802">
    <property type="status" value="NOT_ANNOTATED_CDS"/>
    <property type="molecule type" value="Genomic_DNA"/>
</dbReference>
<dbReference type="Pfam" id="PF05699">
    <property type="entry name" value="Dimer_Tnp_hAT"/>
    <property type="match status" value="1"/>
</dbReference>
<evidence type="ECO:0000313" key="3">
    <source>
        <dbReference type="EMBL" id="ELU00718.1"/>
    </source>
</evidence>
<dbReference type="PANTHER" id="PTHR46289">
    <property type="entry name" value="52 KDA REPRESSOR OF THE INHIBITOR OF THE PROTEIN KINASE-LIKE PROTEIN-RELATED"/>
    <property type="match status" value="1"/>
</dbReference>
<reference evidence="4" key="3">
    <citation type="submission" date="2015-06" db="UniProtKB">
        <authorList>
            <consortium name="EnsemblMetazoa"/>
        </authorList>
    </citation>
    <scope>IDENTIFICATION</scope>
</reference>
<keyword evidence="5" id="KW-1185">Reference proteome</keyword>
<dbReference type="SUPFAM" id="SSF53098">
    <property type="entry name" value="Ribonuclease H-like"/>
    <property type="match status" value="1"/>
</dbReference>
<dbReference type="STRING" id="283909.R7UA78"/>
<dbReference type="InterPro" id="IPR012337">
    <property type="entry name" value="RNaseH-like_sf"/>
</dbReference>
<dbReference type="AlphaFoldDB" id="R7UA78"/>
<accession>R7UA78</accession>
<evidence type="ECO:0000256" key="1">
    <source>
        <dbReference type="SAM" id="SignalP"/>
    </source>
</evidence>
<dbReference type="HOGENOM" id="CLU_006175_9_4_1"/>
<feature type="chain" id="PRO_5008787811" description="HAT C-terminal dimerisation domain-containing protein" evidence="1">
    <location>
        <begin position="20"/>
        <end position="53"/>
    </location>
</feature>
<feature type="signal peptide" evidence="1">
    <location>
        <begin position="1"/>
        <end position="19"/>
    </location>
</feature>
<reference evidence="5" key="1">
    <citation type="submission" date="2012-12" db="EMBL/GenBank/DDBJ databases">
        <authorList>
            <person name="Hellsten U."/>
            <person name="Grimwood J."/>
            <person name="Chapman J.A."/>
            <person name="Shapiro H."/>
            <person name="Aerts A."/>
            <person name="Otillar R.P."/>
            <person name="Terry A.Y."/>
            <person name="Boore J.L."/>
            <person name="Simakov O."/>
            <person name="Marletaz F."/>
            <person name="Cho S.-J."/>
            <person name="Edsinger-Gonzales E."/>
            <person name="Havlak P."/>
            <person name="Kuo D.-H."/>
            <person name="Larsson T."/>
            <person name="Lv J."/>
            <person name="Arendt D."/>
            <person name="Savage R."/>
            <person name="Osoegawa K."/>
            <person name="de Jong P."/>
            <person name="Lindberg D.R."/>
            <person name="Seaver E.C."/>
            <person name="Weisblat D.A."/>
            <person name="Putnam N.H."/>
            <person name="Grigoriev I.V."/>
            <person name="Rokhsar D.S."/>
        </authorList>
    </citation>
    <scope>NUCLEOTIDE SEQUENCE</scope>
    <source>
        <strain evidence="5">I ESC-2004</strain>
    </source>
</reference>
<dbReference type="EMBL" id="KB305766">
    <property type="protein sequence ID" value="ELU00718.1"/>
    <property type="molecule type" value="Genomic_DNA"/>
</dbReference>
<reference evidence="3 5" key="2">
    <citation type="journal article" date="2013" name="Nature">
        <title>Insights into bilaterian evolution from three spiralian genomes.</title>
        <authorList>
            <person name="Simakov O."/>
            <person name="Marletaz F."/>
            <person name="Cho S.J."/>
            <person name="Edsinger-Gonzales E."/>
            <person name="Havlak P."/>
            <person name="Hellsten U."/>
            <person name="Kuo D.H."/>
            <person name="Larsson T."/>
            <person name="Lv J."/>
            <person name="Arendt D."/>
            <person name="Savage R."/>
            <person name="Osoegawa K."/>
            <person name="de Jong P."/>
            <person name="Grimwood J."/>
            <person name="Chapman J.A."/>
            <person name="Shapiro H."/>
            <person name="Aerts A."/>
            <person name="Otillar R.P."/>
            <person name="Terry A.Y."/>
            <person name="Boore J.L."/>
            <person name="Grigoriev I.V."/>
            <person name="Lindberg D.R."/>
            <person name="Seaver E.C."/>
            <person name="Weisblat D.A."/>
            <person name="Putnam N.H."/>
            <person name="Rokhsar D.S."/>
        </authorList>
    </citation>
    <scope>NUCLEOTIDE SEQUENCE</scope>
    <source>
        <strain evidence="3 5">I ESC-2004</strain>
    </source>
</reference>
<sequence length="53" mass="6027">YPCIVILLRIFITWPVTTATGERSFSSLKCIKSYLRSTMGEDHLNGLAHLFII</sequence>
<dbReference type="OMA" id="LAMCCID"/>
<dbReference type="PANTHER" id="PTHR46289:SF14">
    <property type="entry name" value="DUF4371 DOMAIN-CONTAINING PROTEIN"/>
    <property type="match status" value="1"/>
</dbReference>
<name>R7UA78_CAPTE</name>
<dbReference type="InterPro" id="IPR052958">
    <property type="entry name" value="IFN-induced_PKR_regulator"/>
</dbReference>
<feature type="domain" description="HAT C-terminal dimerisation" evidence="2">
    <location>
        <begin position="1"/>
        <end position="52"/>
    </location>
</feature>
<dbReference type="GO" id="GO:0046983">
    <property type="term" value="F:protein dimerization activity"/>
    <property type="evidence" value="ECO:0007669"/>
    <property type="project" value="InterPro"/>
</dbReference>